<keyword evidence="2" id="KW-1185">Reference proteome</keyword>
<gene>
    <name evidence="1" type="ORF">F5144DRAFT_653392</name>
</gene>
<sequence length="505" mass="54947">MDLDLLTATVDDIQRLLSTSSGLTSRQLVFLSLAQIQRHDEYLRAVISTSPENKLLHRAQLLDDERKAGVVRGPLHGIPVLLKDNIATKPATGLDTTAGSFALIDSKPRENAVLVDKLLDAGAILLGKASLSSPYVRGGILLDDTFAGHSNPGGSSSGPAIGVAAGYAPFSIGTETFGSLMLPAGRAALFSLKPSRGIVSTVGIVPISRFSDAPGPMTKTPKNLALVMDVLVDKSKTQVPEGGYISRVTGSWKGLRIGTLDPEVWNFGTHSRKILDPSMEQQLNDQVRAAYTEIEKHVDVFRNNIPMPLSSTLDLDGEPCLMQIFEKDFQGEFEAYLKLCDTPKVKTLGELIQFNRDHADKELPPGNSNQEVLETCYNTNITEQQYHRCIAHVEEYGRELGLDAIMEKYNLNIIIGPLECDLGNFAASAGTASPLAIREPWAPKKLTRGLRAGYPIASMPLGYLDYNGRPHGLGAVARAHEDGLLIQLQSAFEKTFPRRRPPMKL</sequence>
<evidence type="ECO:0000313" key="1">
    <source>
        <dbReference type="EMBL" id="KAH6627864.1"/>
    </source>
</evidence>
<comment type="caution">
    <text evidence="1">The sequence shown here is derived from an EMBL/GenBank/DDBJ whole genome shotgun (WGS) entry which is preliminary data.</text>
</comment>
<dbReference type="EMBL" id="JAGIZQ010000005">
    <property type="protein sequence ID" value="KAH6627864.1"/>
    <property type="molecule type" value="Genomic_DNA"/>
</dbReference>
<name>A0ACB7P1Y0_9PEZI</name>
<accession>A0ACB7P1Y0</accession>
<evidence type="ECO:0000313" key="2">
    <source>
        <dbReference type="Proteomes" id="UP000724584"/>
    </source>
</evidence>
<reference evidence="1 2" key="1">
    <citation type="journal article" date="2021" name="Nat. Commun.">
        <title>Genetic determinants of endophytism in the Arabidopsis root mycobiome.</title>
        <authorList>
            <person name="Mesny F."/>
            <person name="Miyauchi S."/>
            <person name="Thiergart T."/>
            <person name="Pickel B."/>
            <person name="Atanasova L."/>
            <person name="Karlsson M."/>
            <person name="Huettel B."/>
            <person name="Barry K.W."/>
            <person name="Haridas S."/>
            <person name="Chen C."/>
            <person name="Bauer D."/>
            <person name="Andreopoulos W."/>
            <person name="Pangilinan J."/>
            <person name="LaButti K."/>
            <person name="Riley R."/>
            <person name="Lipzen A."/>
            <person name="Clum A."/>
            <person name="Drula E."/>
            <person name="Henrissat B."/>
            <person name="Kohler A."/>
            <person name="Grigoriev I.V."/>
            <person name="Martin F.M."/>
            <person name="Hacquard S."/>
        </authorList>
    </citation>
    <scope>NUCLEOTIDE SEQUENCE [LARGE SCALE GENOMIC DNA]</scope>
    <source>
        <strain evidence="1 2">MPI-SDFR-AT-0079</strain>
    </source>
</reference>
<dbReference type="Proteomes" id="UP000724584">
    <property type="component" value="Unassembled WGS sequence"/>
</dbReference>
<proteinExistence type="predicted"/>
<organism evidence="1 2">
    <name type="scientific">Chaetomium tenue</name>
    <dbReference type="NCBI Taxonomy" id="1854479"/>
    <lineage>
        <taxon>Eukaryota</taxon>
        <taxon>Fungi</taxon>
        <taxon>Dikarya</taxon>
        <taxon>Ascomycota</taxon>
        <taxon>Pezizomycotina</taxon>
        <taxon>Sordariomycetes</taxon>
        <taxon>Sordariomycetidae</taxon>
        <taxon>Sordariales</taxon>
        <taxon>Chaetomiaceae</taxon>
        <taxon>Chaetomium</taxon>
    </lineage>
</organism>
<protein>
    <submittedName>
        <fullName evidence="1">Amidase signature domain-containing protein</fullName>
    </submittedName>
</protein>